<dbReference type="EMBL" id="JAGMUX010000025">
    <property type="protein sequence ID" value="KAH7227143.1"/>
    <property type="molecule type" value="Genomic_DNA"/>
</dbReference>
<dbReference type="PANTHER" id="PTHR11566:SF215">
    <property type="entry name" value="DYNAMIN GTPASE"/>
    <property type="match status" value="1"/>
</dbReference>
<dbReference type="InterPro" id="IPR001401">
    <property type="entry name" value="Dynamin_GTPase"/>
</dbReference>
<dbReference type="Proteomes" id="UP000720189">
    <property type="component" value="Unassembled WGS sequence"/>
</dbReference>
<dbReference type="PANTHER" id="PTHR11566">
    <property type="entry name" value="DYNAMIN"/>
    <property type="match status" value="1"/>
</dbReference>
<dbReference type="GO" id="GO:0005739">
    <property type="term" value="C:mitochondrion"/>
    <property type="evidence" value="ECO:0007669"/>
    <property type="project" value="TreeGrafter"/>
</dbReference>
<dbReference type="SUPFAM" id="SSF52540">
    <property type="entry name" value="P-loop containing nucleoside triphosphate hydrolases"/>
    <property type="match status" value="1"/>
</dbReference>
<evidence type="ECO:0000313" key="6">
    <source>
        <dbReference type="Proteomes" id="UP000720189"/>
    </source>
</evidence>
<dbReference type="InterPro" id="IPR020850">
    <property type="entry name" value="GED_dom"/>
</dbReference>
<comment type="caution">
    <text evidence="5">The sequence shown here is derived from an EMBL/GenBank/DDBJ whole genome shotgun (WGS) entry which is preliminary data.</text>
</comment>
<reference evidence="5" key="1">
    <citation type="journal article" date="2021" name="Nat. Commun.">
        <title>Genetic determinants of endophytism in the Arabidopsis root mycobiome.</title>
        <authorList>
            <person name="Mesny F."/>
            <person name="Miyauchi S."/>
            <person name="Thiergart T."/>
            <person name="Pickel B."/>
            <person name="Atanasova L."/>
            <person name="Karlsson M."/>
            <person name="Huettel B."/>
            <person name="Barry K.W."/>
            <person name="Haridas S."/>
            <person name="Chen C."/>
            <person name="Bauer D."/>
            <person name="Andreopoulos W."/>
            <person name="Pangilinan J."/>
            <person name="LaButti K."/>
            <person name="Riley R."/>
            <person name="Lipzen A."/>
            <person name="Clum A."/>
            <person name="Drula E."/>
            <person name="Henrissat B."/>
            <person name="Kohler A."/>
            <person name="Grigoriev I.V."/>
            <person name="Martin F.M."/>
            <person name="Hacquard S."/>
        </authorList>
    </citation>
    <scope>NUCLEOTIDE SEQUENCE</scope>
    <source>
        <strain evidence="5">MPI-CAGE-AT-0023</strain>
    </source>
</reference>
<sequence length="735" mass="83292">MNVSRDISTLSDPNLLERVDRLRDLNIGQHVPLPQVKSGGRYLLVVVGDQSSGKSSLLESLTGFPFPKDQTLCTRHATQITSRRDKEDRVDIRIIAGPNASDEHKKHVEGFRTSMRSGSEFREQFVEILRKANERMGLRADISVEDGSVFSEDVLKIEVHGPLEDYLTIIDVPGIFRTTTQGTTRDDMAMVKNLVTKYIKDERTIILAVLPSNVDIATQEILEIAEDYDKNGERTLGVLTKPDLVLESSAQAAVCDLINGQKRPLTLGYFLVRNRGADSASTEQSELDQIFRNHPWVDLPQDRVGIPSLKEQLALHLIDITRREYPKLLQDVGNQIKECKRELNSLGPPRQDEREQRSYLCSIAGTFQSHVRAALAADYNAHPVFNQGALRLITQVVNITDVFSADFQRSAHSRHFKNLNLFEPFGEDRILDDEDCDETPVESMVANLRELLRHAKLDDVAPGELTELGDIIEPLDETPMPHDDVTSWINSIYLQSRGLDLGTFNANLVATAFAEQSCKWAKMTKVYMSRVILTVHRFIAAALRSVCQEEQARSQLWSAILDSLVECYRVAMVQAELLVEVEQRKQPYTLNRQFTQALTKSRGQRITELLRPKARKDTKGFGEVQYMVHLDDIAKAAEGKSNMEQLQEEIHDILCAYYRLALDRFIDNIFQLAVDYCLLHGPCSPLKVFAEEWVINLEPEQLERIVGETKAAKKRRSKLVKKIEDLSNAFKILKS</sequence>
<feature type="domain" description="GED" evidence="3">
    <location>
        <begin position="647"/>
        <end position="735"/>
    </location>
</feature>
<dbReference type="PROSITE" id="PS51718">
    <property type="entry name" value="G_DYNAMIN_2"/>
    <property type="match status" value="1"/>
</dbReference>
<dbReference type="Gene3D" id="3.40.50.300">
    <property type="entry name" value="P-loop containing nucleotide triphosphate hydrolases"/>
    <property type="match status" value="1"/>
</dbReference>
<evidence type="ECO:0000259" key="3">
    <source>
        <dbReference type="PROSITE" id="PS51388"/>
    </source>
</evidence>
<dbReference type="PRINTS" id="PR00195">
    <property type="entry name" value="DYNAMIN"/>
</dbReference>
<dbReference type="GO" id="GO:0048312">
    <property type="term" value="P:intracellular distribution of mitochondria"/>
    <property type="evidence" value="ECO:0007669"/>
    <property type="project" value="TreeGrafter"/>
</dbReference>
<feature type="domain" description="Dynamin-type G" evidence="4">
    <location>
        <begin position="38"/>
        <end position="326"/>
    </location>
</feature>
<dbReference type="CDD" id="cd08771">
    <property type="entry name" value="DLP_1"/>
    <property type="match status" value="1"/>
</dbReference>
<dbReference type="Pfam" id="PF00350">
    <property type="entry name" value="Dynamin_N"/>
    <property type="match status" value="1"/>
</dbReference>
<accession>A0A9P9JRJ2</accession>
<dbReference type="GO" id="GO:0005525">
    <property type="term" value="F:GTP binding"/>
    <property type="evidence" value="ECO:0007669"/>
    <property type="project" value="InterPro"/>
</dbReference>
<protein>
    <submittedName>
        <fullName evidence="5">P-loop containing nucleoside triphosphate hydrolase protein</fullName>
    </submittedName>
</protein>
<keyword evidence="5" id="KW-0378">Hydrolase</keyword>
<dbReference type="GO" id="GO:0000266">
    <property type="term" value="P:mitochondrial fission"/>
    <property type="evidence" value="ECO:0007669"/>
    <property type="project" value="TreeGrafter"/>
</dbReference>
<dbReference type="InterPro" id="IPR027417">
    <property type="entry name" value="P-loop_NTPase"/>
</dbReference>
<dbReference type="GO" id="GO:0006897">
    <property type="term" value="P:endocytosis"/>
    <property type="evidence" value="ECO:0007669"/>
    <property type="project" value="TreeGrafter"/>
</dbReference>
<gene>
    <name evidence="5" type="ORF">BKA55DRAFT_545762</name>
</gene>
<dbReference type="PROSITE" id="PS51388">
    <property type="entry name" value="GED"/>
    <property type="match status" value="1"/>
</dbReference>
<dbReference type="InterPro" id="IPR045063">
    <property type="entry name" value="Dynamin_N"/>
</dbReference>
<dbReference type="Pfam" id="PF01031">
    <property type="entry name" value="Dynamin_M"/>
    <property type="match status" value="1"/>
</dbReference>
<dbReference type="GO" id="GO:0003924">
    <property type="term" value="F:GTPase activity"/>
    <property type="evidence" value="ECO:0007669"/>
    <property type="project" value="InterPro"/>
</dbReference>
<name>A0A9P9JRJ2_FUSRE</name>
<dbReference type="InterPro" id="IPR000375">
    <property type="entry name" value="Dynamin_stalk"/>
</dbReference>
<proteinExistence type="predicted"/>
<dbReference type="SMART" id="SM00053">
    <property type="entry name" value="DYNc"/>
    <property type="match status" value="1"/>
</dbReference>
<dbReference type="GO" id="GO:0016020">
    <property type="term" value="C:membrane"/>
    <property type="evidence" value="ECO:0007669"/>
    <property type="project" value="TreeGrafter"/>
</dbReference>
<dbReference type="RefSeq" id="XP_046042574.1">
    <property type="nucleotide sequence ID" value="XM_046190842.1"/>
</dbReference>
<keyword evidence="2" id="KW-0342">GTP-binding</keyword>
<evidence type="ECO:0000259" key="4">
    <source>
        <dbReference type="PROSITE" id="PS51718"/>
    </source>
</evidence>
<keyword evidence="1" id="KW-0547">Nucleotide-binding</keyword>
<evidence type="ECO:0000313" key="5">
    <source>
        <dbReference type="EMBL" id="KAH7227143.1"/>
    </source>
</evidence>
<keyword evidence="6" id="KW-1185">Reference proteome</keyword>
<evidence type="ECO:0000256" key="2">
    <source>
        <dbReference type="ARBA" id="ARBA00023134"/>
    </source>
</evidence>
<dbReference type="GO" id="GO:0016559">
    <property type="term" value="P:peroxisome fission"/>
    <property type="evidence" value="ECO:0007669"/>
    <property type="project" value="TreeGrafter"/>
</dbReference>
<organism evidence="5 6">
    <name type="scientific">Fusarium redolens</name>
    <dbReference type="NCBI Taxonomy" id="48865"/>
    <lineage>
        <taxon>Eukaryota</taxon>
        <taxon>Fungi</taxon>
        <taxon>Dikarya</taxon>
        <taxon>Ascomycota</taxon>
        <taxon>Pezizomycotina</taxon>
        <taxon>Sordariomycetes</taxon>
        <taxon>Hypocreomycetidae</taxon>
        <taxon>Hypocreales</taxon>
        <taxon>Nectriaceae</taxon>
        <taxon>Fusarium</taxon>
        <taxon>Fusarium redolens species complex</taxon>
    </lineage>
</organism>
<dbReference type="InterPro" id="IPR030381">
    <property type="entry name" value="G_DYNAMIN_dom"/>
</dbReference>
<dbReference type="OrthoDB" id="415706at2759"/>
<dbReference type="GO" id="GO:0005874">
    <property type="term" value="C:microtubule"/>
    <property type="evidence" value="ECO:0007669"/>
    <property type="project" value="TreeGrafter"/>
</dbReference>
<dbReference type="InterPro" id="IPR022812">
    <property type="entry name" value="Dynamin"/>
</dbReference>
<dbReference type="AlphaFoldDB" id="A0A9P9JRJ2"/>
<dbReference type="GeneID" id="70220796"/>
<dbReference type="GO" id="GO:0008017">
    <property type="term" value="F:microtubule binding"/>
    <property type="evidence" value="ECO:0007669"/>
    <property type="project" value="TreeGrafter"/>
</dbReference>
<evidence type="ECO:0000256" key="1">
    <source>
        <dbReference type="ARBA" id="ARBA00022741"/>
    </source>
</evidence>